<evidence type="ECO:0000313" key="1">
    <source>
        <dbReference type="EMBL" id="MRG98822.1"/>
    </source>
</evidence>
<sequence length="72" mass="7902">MAETSKPLSTIGTHKGKQYQIFLLRSPEGSLRLAQVWVPTLPLPDVGDQTFDQPQDAFDAGHAIARKLIDGQ</sequence>
<reference evidence="2" key="2">
    <citation type="journal article" date="2020" name="Plant Dis.">
        <title>A Grain Rot of Rice in Iran Caused by a Xanthomonas Strain Closely Related to X. sacchari.</title>
        <authorList>
            <person name="Mirghasempour S.A."/>
            <person name="Huang S."/>
            <person name="Studholme D.J."/>
            <person name="Brady C.L."/>
        </authorList>
    </citation>
    <scope>NUCLEOTIDE SEQUENCE</scope>
    <source>
        <strain evidence="2">SAM114</strain>
    </source>
</reference>
<proteinExistence type="predicted"/>
<evidence type="ECO:0000313" key="3">
    <source>
        <dbReference type="Proteomes" id="UP000437931"/>
    </source>
</evidence>
<dbReference type="Proteomes" id="UP000439314">
    <property type="component" value="Unassembled WGS sequence"/>
</dbReference>
<dbReference type="Proteomes" id="UP000437931">
    <property type="component" value="Unassembled WGS sequence"/>
</dbReference>
<gene>
    <name evidence="1" type="ORF">GIY21_00785</name>
    <name evidence="2" type="ORF">GIY22_01985</name>
</gene>
<dbReference type="EMBL" id="WJPM01000001">
    <property type="protein sequence ID" value="MRH73387.1"/>
    <property type="molecule type" value="Genomic_DNA"/>
</dbReference>
<accession>A0A6N7Q302</accession>
<comment type="caution">
    <text evidence="1">The sequence shown here is derived from an EMBL/GenBank/DDBJ whole genome shotgun (WGS) entry which is preliminary data.</text>
</comment>
<dbReference type="EMBL" id="WJPN01000001">
    <property type="protein sequence ID" value="MRG98822.1"/>
    <property type="molecule type" value="Genomic_DNA"/>
</dbReference>
<organism evidence="1 4">
    <name type="scientific">Xanthomonas sontii</name>
    <dbReference type="NCBI Taxonomy" id="2650745"/>
    <lineage>
        <taxon>Bacteria</taxon>
        <taxon>Pseudomonadati</taxon>
        <taxon>Pseudomonadota</taxon>
        <taxon>Gammaproteobacteria</taxon>
        <taxon>Lysobacterales</taxon>
        <taxon>Lysobacteraceae</taxon>
        <taxon>Xanthomonas</taxon>
    </lineage>
</organism>
<name>A0A6N7Q302_9XANT</name>
<dbReference type="AlphaFoldDB" id="A0A6N7Q302"/>
<evidence type="ECO:0000313" key="2">
    <source>
        <dbReference type="EMBL" id="MRH73387.1"/>
    </source>
</evidence>
<keyword evidence="3" id="KW-1185">Reference proteome</keyword>
<evidence type="ECO:0000313" key="4">
    <source>
        <dbReference type="Proteomes" id="UP000439314"/>
    </source>
</evidence>
<protein>
    <submittedName>
        <fullName evidence="1">Uncharacterized protein</fullName>
    </submittedName>
</protein>
<dbReference type="RefSeq" id="WP_153750325.1">
    <property type="nucleotide sequence ID" value="NZ_WJPM01000001.1"/>
</dbReference>
<reference evidence="3 4" key="1">
    <citation type="submission" date="2019-11" db="EMBL/GenBank/DDBJ databases">
        <title>First report of rice panicle blight caused by Xanthomonas sp. in Iran.</title>
        <authorList>
            <person name="Mirghasempour S.A."/>
            <person name="Huang S."/>
            <person name="Brady C.L."/>
            <person name="Studholme D.J."/>
        </authorList>
    </citation>
    <scope>NUCLEOTIDE SEQUENCE [LARGE SCALE GENOMIC DNA]</scope>
    <source>
        <strain evidence="1 4">ASD011</strain>
        <strain evidence="3">SAM114</strain>
    </source>
</reference>